<dbReference type="GO" id="GO:0006281">
    <property type="term" value="P:DNA repair"/>
    <property type="evidence" value="ECO:0007669"/>
    <property type="project" value="UniProtKB-UniRule"/>
</dbReference>
<keyword evidence="5 6" id="KW-0378">Hydrolase</keyword>
<comment type="subcellular location">
    <subcellularLocation>
        <location evidence="1 6">Cytoplasm</location>
    </subcellularLocation>
</comment>
<keyword evidence="4 6" id="KW-0255">Endonuclease</keyword>
<dbReference type="GO" id="GO:0000287">
    <property type="term" value="F:magnesium ion binding"/>
    <property type="evidence" value="ECO:0007669"/>
    <property type="project" value="UniProtKB-UniRule"/>
</dbReference>
<evidence type="ECO:0000256" key="6">
    <source>
        <dbReference type="HAMAP-Rule" id="MF_00801"/>
    </source>
</evidence>
<evidence type="ECO:0000256" key="5">
    <source>
        <dbReference type="ARBA" id="ARBA00022801"/>
    </source>
</evidence>
<gene>
    <name evidence="6" type="primary">nfi</name>
    <name evidence="7" type="ORF">FEM33_21405</name>
</gene>
<dbReference type="CDD" id="cd06559">
    <property type="entry name" value="Endonuclease_V"/>
    <property type="match status" value="1"/>
</dbReference>
<evidence type="ECO:0000313" key="7">
    <source>
        <dbReference type="EMBL" id="KAA6436700.1"/>
    </source>
</evidence>
<evidence type="ECO:0000256" key="3">
    <source>
        <dbReference type="ARBA" id="ARBA00022722"/>
    </source>
</evidence>
<reference evidence="7 8" key="1">
    <citation type="submission" date="2019-05" db="EMBL/GenBank/DDBJ databases">
        <authorList>
            <person name="Qu J.-H."/>
        </authorList>
    </citation>
    <scope>NUCLEOTIDE SEQUENCE [LARGE SCALE GENOMIC DNA]</scope>
    <source>
        <strain evidence="7 8">NS28</strain>
    </source>
</reference>
<keyword evidence="6" id="KW-0234">DNA repair</keyword>
<dbReference type="NCBIfam" id="NF008629">
    <property type="entry name" value="PRK11617.1"/>
    <property type="match status" value="1"/>
</dbReference>
<keyword evidence="2 6" id="KW-0963">Cytoplasm</keyword>
<keyword evidence="8" id="KW-1185">Reference proteome</keyword>
<feature type="site" description="Interaction with target DNA" evidence="6">
    <location>
        <position position="85"/>
    </location>
</feature>
<evidence type="ECO:0000313" key="8">
    <source>
        <dbReference type="Proteomes" id="UP000323994"/>
    </source>
</evidence>
<evidence type="ECO:0000256" key="2">
    <source>
        <dbReference type="ARBA" id="ARBA00022490"/>
    </source>
</evidence>
<feature type="binding site" evidence="6">
    <location>
        <position position="115"/>
    </location>
    <ligand>
        <name>Mg(2+)</name>
        <dbReference type="ChEBI" id="CHEBI:18420"/>
    </ligand>
</feature>
<dbReference type="InterPro" id="IPR007581">
    <property type="entry name" value="Endonuclease-V"/>
</dbReference>
<dbReference type="PANTHER" id="PTHR28511">
    <property type="entry name" value="ENDONUCLEASE V"/>
    <property type="match status" value="1"/>
</dbReference>
<dbReference type="Proteomes" id="UP000323994">
    <property type="component" value="Unassembled WGS sequence"/>
</dbReference>
<organism evidence="7 8">
    <name type="scientific">Dyadobacter flavalbus</name>
    <dbReference type="NCBI Taxonomy" id="2579942"/>
    <lineage>
        <taxon>Bacteria</taxon>
        <taxon>Pseudomonadati</taxon>
        <taxon>Bacteroidota</taxon>
        <taxon>Cytophagia</taxon>
        <taxon>Cytophagales</taxon>
        <taxon>Spirosomataceae</taxon>
        <taxon>Dyadobacter</taxon>
    </lineage>
</organism>
<dbReference type="HAMAP" id="MF_00801">
    <property type="entry name" value="Endonuclease_5"/>
    <property type="match status" value="1"/>
</dbReference>
<sequence length="242" mass="27057">MNSITDTPESNYDMLTITEATLIQKNLREQLNLKPLQSPIRTIAGADISLSLYSETVYAGMVILSFPDLQPVAYSLVKSSTTFPYVPGFLAFREIPSLLKVYEQIPVKPDVIMFDGNGIIHTRRMGIASHFGVLTDSVTMGCAKKKLTGQYEDPGENRGEYSLLTDKGETIGYVLRSKNNVKPVFISPGHNMSLDDSLNIAMKCINKYRLPEPTRKAHEFVNLFRTGELKEGYHEIGSLQLF</sequence>
<dbReference type="GO" id="GO:0005737">
    <property type="term" value="C:cytoplasm"/>
    <property type="evidence" value="ECO:0007669"/>
    <property type="project" value="UniProtKB-SubCell"/>
</dbReference>
<dbReference type="GO" id="GO:0016891">
    <property type="term" value="F:RNA endonuclease activity producing 5'-phosphomonoesters, hydrolytic mechanism"/>
    <property type="evidence" value="ECO:0007669"/>
    <property type="project" value="TreeGrafter"/>
</dbReference>
<dbReference type="PANTHER" id="PTHR28511:SF1">
    <property type="entry name" value="ENDONUCLEASE V"/>
    <property type="match status" value="1"/>
</dbReference>
<comment type="similarity">
    <text evidence="6">Belongs to the endonuclease V family.</text>
</comment>
<evidence type="ECO:0000256" key="4">
    <source>
        <dbReference type="ARBA" id="ARBA00022759"/>
    </source>
</evidence>
<dbReference type="EMBL" id="VBSN01000066">
    <property type="protein sequence ID" value="KAA6436700.1"/>
    <property type="molecule type" value="Genomic_DNA"/>
</dbReference>
<dbReference type="EC" id="3.1.21.7" evidence="6"/>
<accession>A0A5M8QNU6</accession>
<comment type="cofactor">
    <cofactor evidence="6">
        <name>Mg(2+)</name>
        <dbReference type="ChEBI" id="CHEBI:18420"/>
    </cofactor>
</comment>
<comment type="function">
    <text evidence="6">DNA repair enzyme involved in the repair of deaminated bases. Selectively cleaves double-stranded DNA at the second phosphodiester bond 3' to a deoxyinosine leaving behind the intact lesion on the nicked DNA.</text>
</comment>
<dbReference type="AlphaFoldDB" id="A0A5M8QNU6"/>
<dbReference type="GO" id="GO:0003727">
    <property type="term" value="F:single-stranded RNA binding"/>
    <property type="evidence" value="ECO:0007669"/>
    <property type="project" value="TreeGrafter"/>
</dbReference>
<dbReference type="Pfam" id="PF04493">
    <property type="entry name" value="Endonuclease_5"/>
    <property type="match status" value="1"/>
</dbReference>
<comment type="catalytic activity">
    <reaction evidence="6">
        <text>Endonucleolytic cleavage at apurinic or apyrimidinic sites to products with a 5'-phosphate.</text>
        <dbReference type="EC" id="3.1.21.7"/>
    </reaction>
</comment>
<protein>
    <recommendedName>
        <fullName evidence="6">Endonuclease V</fullName>
        <ecNumber evidence="6">3.1.21.7</ecNumber>
    </recommendedName>
    <alternativeName>
        <fullName evidence="6">Deoxyinosine 3'endonuclease</fullName>
    </alternativeName>
    <alternativeName>
        <fullName evidence="6">Deoxyribonuclease V</fullName>
        <shortName evidence="6">DNase V</shortName>
    </alternativeName>
</protein>
<keyword evidence="6" id="KW-0227">DNA damage</keyword>
<comment type="caution">
    <text evidence="7">The sequence shown here is derived from an EMBL/GenBank/DDBJ whole genome shotgun (WGS) entry which is preliminary data.</text>
</comment>
<name>A0A5M8QNU6_9BACT</name>
<keyword evidence="3 6" id="KW-0540">Nuclease</keyword>
<evidence type="ECO:0000256" key="1">
    <source>
        <dbReference type="ARBA" id="ARBA00004496"/>
    </source>
</evidence>
<dbReference type="GO" id="GO:0043737">
    <property type="term" value="F:deoxyribonuclease V activity"/>
    <property type="evidence" value="ECO:0007669"/>
    <property type="project" value="UniProtKB-UniRule"/>
</dbReference>
<keyword evidence="6" id="KW-0460">Magnesium</keyword>
<feature type="binding site" evidence="6">
    <location>
        <position position="47"/>
    </location>
    <ligand>
        <name>Mg(2+)</name>
        <dbReference type="ChEBI" id="CHEBI:18420"/>
    </ligand>
</feature>
<proteinExistence type="inferred from homology"/>
<keyword evidence="6" id="KW-0479">Metal-binding</keyword>
<dbReference type="Gene3D" id="3.30.2170.10">
    <property type="entry name" value="archaeoglobus fulgidus dsm 4304 superfamily"/>
    <property type="match status" value="1"/>
</dbReference>
<dbReference type="OrthoDB" id="9790916at2"/>